<organism evidence="1 3">
    <name type="scientific">Sulfuracidifex tepidarius</name>
    <dbReference type="NCBI Taxonomy" id="1294262"/>
    <lineage>
        <taxon>Archaea</taxon>
        <taxon>Thermoproteota</taxon>
        <taxon>Thermoprotei</taxon>
        <taxon>Sulfolobales</taxon>
        <taxon>Sulfolobaceae</taxon>
        <taxon>Sulfuracidifex</taxon>
    </lineage>
</organism>
<dbReference type="KEGG" id="step:IC006_2045"/>
<dbReference type="EMBL" id="AP018929">
    <property type="protein sequence ID" value="BBG24711.1"/>
    <property type="molecule type" value="Genomic_DNA"/>
</dbReference>
<name>A0A510DWV4_9CREN</name>
<dbReference type="EMBL" id="AP018930">
    <property type="protein sequence ID" value="BBG27499.1"/>
    <property type="molecule type" value="Genomic_DNA"/>
</dbReference>
<gene>
    <name evidence="1" type="ORF">IC006_2045</name>
    <name evidence="2" type="ORF">IC007_2053</name>
</gene>
<dbReference type="AlphaFoldDB" id="A0A510DWV4"/>
<reference evidence="1 3" key="2">
    <citation type="journal article" date="2020" name="Int. J. Syst. Evol. Microbiol.">
        <title>Sulfuracidifex tepidarius gen. nov., sp. nov. and transfer of Sulfolobus metallicus Huber and Stetter 1992 to the genus Sulfuracidifex as Sulfuracidifex metallicus comb. nov.</title>
        <authorList>
            <person name="Itoh T."/>
            <person name="Miura T."/>
            <person name="Sakai H.D."/>
            <person name="Kato S."/>
            <person name="Ohkuma M."/>
            <person name="Takashina T."/>
        </authorList>
    </citation>
    <scope>NUCLEOTIDE SEQUENCE [LARGE SCALE GENOMIC DNA]</scope>
    <source>
        <strain evidence="1 3">IC-006</strain>
        <strain evidence="2">IC-007</strain>
    </source>
</reference>
<proteinExistence type="predicted"/>
<evidence type="ECO:0000313" key="1">
    <source>
        <dbReference type="EMBL" id="BBG24711.1"/>
    </source>
</evidence>
<evidence type="ECO:0000313" key="3">
    <source>
        <dbReference type="Proteomes" id="UP000322983"/>
    </source>
</evidence>
<dbReference type="Proteomes" id="UP000325030">
    <property type="component" value="Chromosome"/>
</dbReference>
<dbReference type="Proteomes" id="UP000322983">
    <property type="component" value="Chromosome"/>
</dbReference>
<evidence type="ECO:0000313" key="2">
    <source>
        <dbReference type="EMBL" id="BBG27499.1"/>
    </source>
</evidence>
<sequence>MLFFYYIREMGSKARGKTRMRIVTLYVRLNTRKVMRVSMTVTDGASVIEMTLSKDLCGTSLFNQSSRHVECSSTSGLEQPIGSVDLRYLPPGKVEL</sequence>
<accession>A0A510E4T9</accession>
<keyword evidence="3" id="KW-1185">Reference proteome</keyword>
<reference evidence="4" key="1">
    <citation type="submission" date="2018-09" db="EMBL/GenBank/DDBJ databases">
        <title>Complete Genome Sequencing of Sulfolobus sp. JCM 16834.</title>
        <authorList>
            <person name="Kato S."/>
            <person name="Itoh T."/>
            <person name="Ohkuma M."/>
        </authorList>
    </citation>
    <scope>NUCLEOTIDE SEQUENCE [LARGE SCALE GENOMIC DNA]</scope>
    <source>
        <strain evidence="4">IC-007</strain>
    </source>
</reference>
<accession>A0A510DWV4</accession>
<dbReference type="STRING" id="1294262.GCA_001316085_01722"/>
<evidence type="ECO:0000313" key="4">
    <source>
        <dbReference type="Proteomes" id="UP000325030"/>
    </source>
</evidence>
<protein>
    <submittedName>
        <fullName evidence="1">Uncharacterized protein</fullName>
    </submittedName>
</protein>